<dbReference type="SUPFAM" id="SSF55785">
    <property type="entry name" value="PYP-like sensor domain (PAS domain)"/>
    <property type="match status" value="1"/>
</dbReference>
<dbReference type="Gene3D" id="3.30.70.270">
    <property type="match status" value="1"/>
</dbReference>
<feature type="transmembrane region" description="Helical" evidence="8">
    <location>
        <begin position="235"/>
        <end position="258"/>
    </location>
</feature>
<dbReference type="Pfam" id="PF00990">
    <property type="entry name" value="GGDEF"/>
    <property type="match status" value="1"/>
</dbReference>
<evidence type="ECO:0000256" key="4">
    <source>
        <dbReference type="ARBA" id="ARBA00022692"/>
    </source>
</evidence>
<dbReference type="PROSITE" id="PS50113">
    <property type="entry name" value="PAC"/>
    <property type="match status" value="1"/>
</dbReference>
<dbReference type="SUPFAM" id="SSF55073">
    <property type="entry name" value="Nucleotide cyclase"/>
    <property type="match status" value="1"/>
</dbReference>
<keyword evidence="13" id="KW-1185">Reference proteome</keyword>
<evidence type="ECO:0000256" key="5">
    <source>
        <dbReference type="ARBA" id="ARBA00022989"/>
    </source>
</evidence>
<evidence type="ECO:0000256" key="3">
    <source>
        <dbReference type="ARBA" id="ARBA00022475"/>
    </source>
</evidence>
<dbReference type="EC" id="2.7.7.65" evidence="2"/>
<dbReference type="NCBIfam" id="TIGR00254">
    <property type="entry name" value="GGDEF"/>
    <property type="match status" value="1"/>
</dbReference>
<evidence type="ECO:0000313" key="13">
    <source>
        <dbReference type="Proteomes" id="UP000552757"/>
    </source>
</evidence>
<feature type="transmembrane region" description="Helical" evidence="8">
    <location>
        <begin position="270"/>
        <end position="287"/>
    </location>
</feature>
<dbReference type="GO" id="GO:0005886">
    <property type="term" value="C:plasma membrane"/>
    <property type="evidence" value="ECO:0007669"/>
    <property type="project" value="UniProtKB-SubCell"/>
</dbReference>
<dbReference type="GO" id="GO:0043709">
    <property type="term" value="P:cell adhesion involved in single-species biofilm formation"/>
    <property type="evidence" value="ECO:0007669"/>
    <property type="project" value="TreeGrafter"/>
</dbReference>
<evidence type="ECO:0000256" key="7">
    <source>
        <dbReference type="ARBA" id="ARBA00034247"/>
    </source>
</evidence>
<organism evidence="12 13">
    <name type="scientific">Sphingobium fontiphilum</name>
    <dbReference type="NCBI Taxonomy" id="944425"/>
    <lineage>
        <taxon>Bacteria</taxon>
        <taxon>Pseudomonadati</taxon>
        <taxon>Pseudomonadota</taxon>
        <taxon>Alphaproteobacteria</taxon>
        <taxon>Sphingomonadales</taxon>
        <taxon>Sphingomonadaceae</taxon>
        <taxon>Sphingobium</taxon>
    </lineage>
</organism>
<keyword evidence="4 8" id="KW-0812">Transmembrane</keyword>
<dbReference type="CDD" id="cd00130">
    <property type="entry name" value="PAS"/>
    <property type="match status" value="1"/>
</dbReference>
<dbReference type="InterPro" id="IPR013656">
    <property type="entry name" value="PAS_4"/>
</dbReference>
<dbReference type="Gene3D" id="3.30.450.20">
    <property type="entry name" value="PAS domain"/>
    <property type="match status" value="1"/>
</dbReference>
<dbReference type="InterPro" id="IPR035965">
    <property type="entry name" value="PAS-like_dom_sf"/>
</dbReference>
<dbReference type="InterPro" id="IPR007895">
    <property type="entry name" value="MASE1"/>
</dbReference>
<dbReference type="NCBIfam" id="TIGR00229">
    <property type="entry name" value="sensory_box"/>
    <property type="match status" value="1"/>
</dbReference>
<evidence type="ECO:0000256" key="8">
    <source>
        <dbReference type="SAM" id="Phobius"/>
    </source>
</evidence>
<evidence type="ECO:0000259" key="9">
    <source>
        <dbReference type="PROSITE" id="PS50112"/>
    </source>
</evidence>
<dbReference type="SMART" id="SM00267">
    <property type="entry name" value="GGDEF"/>
    <property type="match status" value="1"/>
</dbReference>
<feature type="transmembrane region" description="Helical" evidence="8">
    <location>
        <begin position="117"/>
        <end position="140"/>
    </location>
</feature>
<dbReference type="Pfam" id="PF05231">
    <property type="entry name" value="MASE1"/>
    <property type="match status" value="1"/>
</dbReference>
<dbReference type="GO" id="GO:1902201">
    <property type="term" value="P:negative regulation of bacterial-type flagellum-dependent cell motility"/>
    <property type="evidence" value="ECO:0007669"/>
    <property type="project" value="TreeGrafter"/>
</dbReference>
<keyword evidence="5 8" id="KW-1133">Transmembrane helix</keyword>
<dbReference type="SMART" id="SM00091">
    <property type="entry name" value="PAS"/>
    <property type="match status" value="1"/>
</dbReference>
<dbReference type="InterPro" id="IPR000014">
    <property type="entry name" value="PAS"/>
</dbReference>
<evidence type="ECO:0000256" key="2">
    <source>
        <dbReference type="ARBA" id="ARBA00012528"/>
    </source>
</evidence>
<dbReference type="PANTHER" id="PTHR45138">
    <property type="entry name" value="REGULATORY COMPONENTS OF SENSORY TRANSDUCTION SYSTEM"/>
    <property type="match status" value="1"/>
</dbReference>
<proteinExistence type="predicted"/>
<feature type="domain" description="PAS" evidence="9">
    <location>
        <begin position="302"/>
        <end position="372"/>
    </location>
</feature>
<comment type="caution">
    <text evidence="12">The sequence shown here is derived from an EMBL/GenBank/DDBJ whole genome shotgun (WGS) entry which is preliminary data.</text>
</comment>
<name>A0A7W6GN04_9SPHN</name>
<dbReference type="PANTHER" id="PTHR45138:SF9">
    <property type="entry name" value="DIGUANYLATE CYCLASE DGCM-RELATED"/>
    <property type="match status" value="1"/>
</dbReference>
<keyword evidence="6 8" id="KW-0472">Membrane</keyword>
<comment type="catalytic activity">
    <reaction evidence="7">
        <text>2 GTP = 3',3'-c-di-GMP + 2 diphosphate</text>
        <dbReference type="Rhea" id="RHEA:24898"/>
        <dbReference type="ChEBI" id="CHEBI:33019"/>
        <dbReference type="ChEBI" id="CHEBI:37565"/>
        <dbReference type="ChEBI" id="CHEBI:58805"/>
        <dbReference type="EC" id="2.7.7.65"/>
    </reaction>
</comment>
<evidence type="ECO:0000313" key="12">
    <source>
        <dbReference type="EMBL" id="MBB3980808.1"/>
    </source>
</evidence>
<keyword evidence="3" id="KW-1003">Cell membrane</keyword>
<dbReference type="PROSITE" id="PS50887">
    <property type="entry name" value="GGDEF"/>
    <property type="match status" value="1"/>
</dbReference>
<dbReference type="InterPro" id="IPR000700">
    <property type="entry name" value="PAS-assoc_C"/>
</dbReference>
<dbReference type="FunFam" id="3.30.70.270:FF:000001">
    <property type="entry name" value="Diguanylate cyclase domain protein"/>
    <property type="match status" value="1"/>
</dbReference>
<dbReference type="InterPro" id="IPR029787">
    <property type="entry name" value="Nucleotide_cyclase"/>
</dbReference>
<dbReference type="InterPro" id="IPR043128">
    <property type="entry name" value="Rev_trsase/Diguanyl_cyclase"/>
</dbReference>
<reference evidence="12 13" key="1">
    <citation type="submission" date="2020-08" db="EMBL/GenBank/DDBJ databases">
        <title>Genomic Encyclopedia of Type Strains, Phase IV (KMG-IV): sequencing the most valuable type-strain genomes for metagenomic binning, comparative biology and taxonomic classification.</title>
        <authorList>
            <person name="Goeker M."/>
        </authorList>
    </citation>
    <scope>NUCLEOTIDE SEQUENCE [LARGE SCALE GENOMIC DNA]</scope>
    <source>
        <strain evidence="12 13">DSM 29348</strain>
    </source>
</reference>
<dbReference type="RefSeq" id="WP_183953794.1">
    <property type="nucleotide sequence ID" value="NZ_JACIEB010000001.1"/>
</dbReference>
<dbReference type="GO" id="GO:0052621">
    <property type="term" value="F:diguanylate cyclase activity"/>
    <property type="evidence" value="ECO:0007669"/>
    <property type="project" value="UniProtKB-EC"/>
</dbReference>
<dbReference type="Pfam" id="PF08448">
    <property type="entry name" value="PAS_4"/>
    <property type="match status" value="1"/>
</dbReference>
<dbReference type="CDD" id="cd01949">
    <property type="entry name" value="GGDEF"/>
    <property type="match status" value="1"/>
</dbReference>
<dbReference type="PROSITE" id="PS50112">
    <property type="entry name" value="PAS"/>
    <property type="match status" value="1"/>
</dbReference>
<feature type="transmembrane region" description="Helical" evidence="8">
    <location>
        <begin position="194"/>
        <end position="215"/>
    </location>
</feature>
<comment type="subcellular location">
    <subcellularLocation>
        <location evidence="1">Cell membrane</location>
        <topology evidence="1">Multi-pass membrane protein</topology>
    </subcellularLocation>
</comment>
<evidence type="ECO:0000259" key="11">
    <source>
        <dbReference type="PROSITE" id="PS50887"/>
    </source>
</evidence>
<dbReference type="EMBL" id="JACIEB010000001">
    <property type="protein sequence ID" value="MBB3980808.1"/>
    <property type="molecule type" value="Genomic_DNA"/>
</dbReference>
<feature type="domain" description="PAC" evidence="10">
    <location>
        <begin position="376"/>
        <end position="428"/>
    </location>
</feature>
<sequence length="591" mass="63963">MPTLRTPSSWQPFVTGLVYFITAAFAVMTSRFGGGLAFIWISNAFLMAELLTTPTRYWWKAILACSIASAMATGLFGLGPTAALPMVLVNLAESMMVVAICRSQSREQTFVGSLRPLFIFILALTVIANPIAGLAAAFVASSVTTVPFWHSWLQWYSGHVLGAMTFTPILVQLLRGEWRQWLKSTPNLAKFEVIGLLALFAFITAQVFFIARYPLLFLPMLPLVVISFRAGHMGAAIAIVLLALIGGTATAMGFGPIARIDVSHGTHVQFFQFYLAISFLLSMPVAADLSGRKRLFQMLSDSEARFRILADNSGDMVFNISAGGIIQYASPSAKEFMNIGPDGLVDMPLEEIVLSADRAVVANALRRAIKHPGSVQMVEFRPLHVVNGVSWWEMAVRAILNEHATAIGVVCTIRDMSRHKAVQQELQIAANVDGLTGAATRRAFLQRLEAEIQDLAAGGKACVALIDVDHFKSVNDQHGHGAGDQALRALVACMRKGLRQIDMIGRLGGEEFAILLPQTDLSQAGLICERLRAAVEDMAIAIDNGRSIHITFSAGLVETEGSDDAASVIDAADKALYNAKRSGRNCLRLAA</sequence>
<dbReference type="InterPro" id="IPR050469">
    <property type="entry name" value="Diguanylate_Cyclase"/>
</dbReference>
<feature type="domain" description="GGDEF" evidence="11">
    <location>
        <begin position="459"/>
        <end position="591"/>
    </location>
</feature>
<dbReference type="AlphaFoldDB" id="A0A7W6GN04"/>
<gene>
    <name evidence="12" type="ORF">GGR44_000439</name>
</gene>
<evidence type="ECO:0000256" key="1">
    <source>
        <dbReference type="ARBA" id="ARBA00004651"/>
    </source>
</evidence>
<dbReference type="Proteomes" id="UP000552757">
    <property type="component" value="Unassembled WGS sequence"/>
</dbReference>
<evidence type="ECO:0000256" key="6">
    <source>
        <dbReference type="ARBA" id="ARBA00023136"/>
    </source>
</evidence>
<accession>A0A7W6GN04</accession>
<dbReference type="InterPro" id="IPR000160">
    <property type="entry name" value="GGDEF_dom"/>
</dbReference>
<evidence type="ECO:0000259" key="10">
    <source>
        <dbReference type="PROSITE" id="PS50113"/>
    </source>
</evidence>
<feature type="transmembrane region" description="Helical" evidence="8">
    <location>
        <begin position="152"/>
        <end position="174"/>
    </location>
</feature>
<protein>
    <recommendedName>
        <fullName evidence="2">diguanylate cyclase</fullName>
        <ecNumber evidence="2">2.7.7.65</ecNumber>
    </recommendedName>
</protein>